<keyword evidence="4" id="KW-1185">Reference proteome</keyword>
<protein>
    <submittedName>
        <fullName evidence="3">YCII-related protein</fullName>
    </submittedName>
</protein>
<dbReference type="KEGG" id="bcv:Bcav_2090"/>
<name>C5C6D7_BEUC1</name>
<dbReference type="eggNOG" id="COG3795">
    <property type="taxonomic scope" value="Bacteria"/>
</dbReference>
<comment type="similarity">
    <text evidence="1">Belongs to the YciI family.</text>
</comment>
<dbReference type="InterPro" id="IPR005545">
    <property type="entry name" value="YCII"/>
</dbReference>
<dbReference type="PANTHER" id="PTHR35174:SF3">
    <property type="entry name" value="BLL7171 PROTEIN"/>
    <property type="match status" value="1"/>
</dbReference>
<accession>C5C6D7</accession>
<dbReference type="AlphaFoldDB" id="C5C6D7"/>
<dbReference type="EMBL" id="CP001618">
    <property type="protein sequence ID" value="ACQ80343.1"/>
    <property type="molecule type" value="Genomic_DNA"/>
</dbReference>
<evidence type="ECO:0000256" key="1">
    <source>
        <dbReference type="ARBA" id="ARBA00007689"/>
    </source>
</evidence>
<gene>
    <name evidence="3" type="ordered locus">Bcav_2090</name>
</gene>
<dbReference type="InterPro" id="IPR011008">
    <property type="entry name" value="Dimeric_a/b-barrel"/>
</dbReference>
<dbReference type="OrthoDB" id="3212458at2"/>
<sequence length="115" mass="12690">MTQYLISFQASWWTAPEEDLPEVARDAHAVEQEAVAAGAWIFGAGLTGLEHVSVVEADGTITDGPYPETKEFLGGFVIVEVPTREEALQWAAKFAAACRCTQEVREFLPQRTTFE</sequence>
<dbReference type="Pfam" id="PF03795">
    <property type="entry name" value="YCII"/>
    <property type="match status" value="1"/>
</dbReference>
<evidence type="ECO:0000259" key="2">
    <source>
        <dbReference type="Pfam" id="PF03795"/>
    </source>
</evidence>
<feature type="domain" description="YCII-related" evidence="2">
    <location>
        <begin position="33"/>
        <end position="95"/>
    </location>
</feature>
<evidence type="ECO:0000313" key="4">
    <source>
        <dbReference type="Proteomes" id="UP000007962"/>
    </source>
</evidence>
<dbReference type="PANTHER" id="PTHR35174">
    <property type="entry name" value="BLL7171 PROTEIN-RELATED"/>
    <property type="match status" value="1"/>
</dbReference>
<dbReference type="RefSeq" id="WP_015882583.1">
    <property type="nucleotide sequence ID" value="NC_012669.1"/>
</dbReference>
<reference evidence="3 4" key="1">
    <citation type="journal article" date="2009" name="Stand. Genomic Sci.">
        <title>Complete genome sequence of Beutenbergia cavernae type strain (HKI 0122).</title>
        <authorList>
            <person name="Land M."/>
            <person name="Pukall R."/>
            <person name="Abt B."/>
            <person name="Goker M."/>
            <person name="Rohde M."/>
            <person name="Glavina Del Rio T."/>
            <person name="Tice H."/>
            <person name="Copeland A."/>
            <person name="Cheng J.F."/>
            <person name="Lucas S."/>
            <person name="Chen F."/>
            <person name="Nolan M."/>
            <person name="Bruce D."/>
            <person name="Goodwin L."/>
            <person name="Pitluck S."/>
            <person name="Ivanova N."/>
            <person name="Mavromatis K."/>
            <person name="Ovchinnikova G."/>
            <person name="Pati A."/>
            <person name="Chen A."/>
            <person name="Palaniappan K."/>
            <person name="Hauser L."/>
            <person name="Chang Y.J."/>
            <person name="Jefferies C.C."/>
            <person name="Saunders E."/>
            <person name="Brettin T."/>
            <person name="Detter J.C."/>
            <person name="Han C."/>
            <person name="Chain P."/>
            <person name="Bristow J."/>
            <person name="Eisen J.A."/>
            <person name="Markowitz V."/>
            <person name="Hugenholtz P."/>
            <person name="Kyrpides N.C."/>
            <person name="Klenk H.P."/>
            <person name="Lapidus A."/>
        </authorList>
    </citation>
    <scope>NUCLEOTIDE SEQUENCE [LARGE SCALE GENOMIC DNA]</scope>
    <source>
        <strain evidence="4">ATCC BAA-8 / DSM 12333 / NBRC 16432</strain>
    </source>
</reference>
<dbReference type="Proteomes" id="UP000007962">
    <property type="component" value="Chromosome"/>
</dbReference>
<dbReference type="HOGENOM" id="CLU_130902_3_0_11"/>
<dbReference type="Gene3D" id="3.30.70.1060">
    <property type="entry name" value="Dimeric alpha+beta barrel"/>
    <property type="match status" value="1"/>
</dbReference>
<evidence type="ECO:0000313" key="3">
    <source>
        <dbReference type="EMBL" id="ACQ80343.1"/>
    </source>
</evidence>
<dbReference type="SUPFAM" id="SSF54909">
    <property type="entry name" value="Dimeric alpha+beta barrel"/>
    <property type="match status" value="1"/>
</dbReference>
<organism evidence="3 4">
    <name type="scientific">Beutenbergia cavernae (strain ATCC BAA-8 / DSM 12333 / CCUG 43141 / JCM 11478 / NBRC 16432 / NCIMB 13614 / HKI 0122)</name>
    <dbReference type="NCBI Taxonomy" id="471853"/>
    <lineage>
        <taxon>Bacteria</taxon>
        <taxon>Bacillati</taxon>
        <taxon>Actinomycetota</taxon>
        <taxon>Actinomycetes</taxon>
        <taxon>Micrococcales</taxon>
        <taxon>Beutenbergiaceae</taxon>
        <taxon>Beutenbergia</taxon>
    </lineage>
</organism>
<dbReference type="STRING" id="471853.Bcav_2090"/>
<proteinExistence type="inferred from homology"/>